<reference evidence="14" key="1">
    <citation type="journal article" date="2019" name="Int. J. Syst. Evol. Microbiol.">
        <title>The Global Catalogue of Microorganisms (GCM) 10K type strain sequencing project: providing services to taxonomists for standard genome sequencing and annotation.</title>
        <authorList>
            <consortium name="The Broad Institute Genomics Platform"/>
            <consortium name="The Broad Institute Genome Sequencing Center for Infectious Disease"/>
            <person name="Wu L."/>
            <person name="Ma J."/>
        </authorList>
    </citation>
    <scope>NUCLEOTIDE SEQUENCE [LARGE SCALE GENOMIC DNA]</scope>
    <source>
        <strain evidence="14">NBRC 110140</strain>
    </source>
</reference>
<keyword evidence="6 9" id="KW-0812">Transmembrane</keyword>
<comment type="caution">
    <text evidence="13">The sequence shown here is derived from an EMBL/GenBank/DDBJ whole genome shotgun (WGS) entry which is preliminary data.</text>
</comment>
<dbReference type="InterPro" id="IPR058982">
    <property type="entry name" value="Beta-barrel_AprE"/>
</dbReference>
<name>A0ABQ5VY13_9RHOB</name>
<evidence type="ECO:0000256" key="2">
    <source>
        <dbReference type="ARBA" id="ARBA00009477"/>
    </source>
</evidence>
<dbReference type="Proteomes" id="UP001156694">
    <property type="component" value="Unassembled WGS sequence"/>
</dbReference>
<evidence type="ECO:0000259" key="12">
    <source>
        <dbReference type="Pfam" id="PF26002"/>
    </source>
</evidence>
<comment type="subcellular location">
    <subcellularLocation>
        <location evidence="1 9">Cell inner membrane</location>
        <topology evidence="1 9">Single-pass membrane protein</topology>
    </subcellularLocation>
</comment>
<protein>
    <recommendedName>
        <fullName evidence="9">Membrane fusion protein (MFP) family protein</fullName>
    </recommendedName>
</protein>
<dbReference type="NCBIfam" id="TIGR01843">
    <property type="entry name" value="type_I_hlyD"/>
    <property type="match status" value="1"/>
</dbReference>
<dbReference type="Pfam" id="PF26002">
    <property type="entry name" value="Beta-barrel_AprE"/>
    <property type="match status" value="1"/>
</dbReference>
<dbReference type="InterPro" id="IPR058781">
    <property type="entry name" value="HH_AprE-like"/>
</dbReference>
<keyword evidence="7 9" id="KW-1133">Transmembrane helix</keyword>
<feature type="domain" description="AprE-like long alpha-helical hairpin" evidence="11">
    <location>
        <begin position="95"/>
        <end position="276"/>
    </location>
</feature>
<evidence type="ECO:0000256" key="7">
    <source>
        <dbReference type="ARBA" id="ARBA00022989"/>
    </source>
</evidence>
<dbReference type="InterPro" id="IPR010129">
    <property type="entry name" value="T1SS_HlyD"/>
</dbReference>
<keyword evidence="4 9" id="KW-1003">Cell membrane</keyword>
<organism evidence="13 14">
    <name type="scientific">Amylibacter marinus</name>
    <dbReference type="NCBI Taxonomy" id="1475483"/>
    <lineage>
        <taxon>Bacteria</taxon>
        <taxon>Pseudomonadati</taxon>
        <taxon>Pseudomonadota</taxon>
        <taxon>Alphaproteobacteria</taxon>
        <taxon>Rhodobacterales</taxon>
        <taxon>Paracoccaceae</taxon>
        <taxon>Amylibacter</taxon>
    </lineage>
</organism>
<dbReference type="Pfam" id="PF25994">
    <property type="entry name" value="HH_AprE"/>
    <property type="match status" value="1"/>
</dbReference>
<dbReference type="InterPro" id="IPR050739">
    <property type="entry name" value="MFP"/>
</dbReference>
<evidence type="ECO:0000259" key="11">
    <source>
        <dbReference type="Pfam" id="PF25994"/>
    </source>
</evidence>
<evidence type="ECO:0000256" key="6">
    <source>
        <dbReference type="ARBA" id="ARBA00022692"/>
    </source>
</evidence>
<keyword evidence="5 9" id="KW-0997">Cell inner membrane</keyword>
<evidence type="ECO:0000256" key="3">
    <source>
        <dbReference type="ARBA" id="ARBA00022448"/>
    </source>
</evidence>
<gene>
    <name evidence="13" type="primary">rspE</name>
    <name evidence="13" type="ORF">GCM10007939_24440</name>
</gene>
<dbReference type="PANTHER" id="PTHR30386">
    <property type="entry name" value="MEMBRANE FUSION SUBUNIT OF EMRAB-TOLC MULTIDRUG EFFLUX PUMP"/>
    <property type="match status" value="1"/>
</dbReference>
<evidence type="ECO:0000256" key="5">
    <source>
        <dbReference type="ARBA" id="ARBA00022519"/>
    </source>
</evidence>
<evidence type="ECO:0000256" key="4">
    <source>
        <dbReference type="ARBA" id="ARBA00022475"/>
    </source>
</evidence>
<evidence type="ECO:0000313" key="14">
    <source>
        <dbReference type="Proteomes" id="UP001156694"/>
    </source>
</evidence>
<feature type="domain" description="AprE-like beta-barrel" evidence="12">
    <location>
        <begin position="327"/>
        <end position="413"/>
    </location>
</feature>
<dbReference type="Gene3D" id="2.40.30.170">
    <property type="match status" value="1"/>
</dbReference>
<keyword evidence="3 9" id="KW-0813">Transport</keyword>
<dbReference type="InterPro" id="IPR011053">
    <property type="entry name" value="Single_hybrid_motif"/>
</dbReference>
<dbReference type="Gene3D" id="2.40.50.100">
    <property type="match status" value="1"/>
</dbReference>
<dbReference type="SUPFAM" id="SSF51230">
    <property type="entry name" value="Single hybrid motif"/>
    <property type="match status" value="1"/>
</dbReference>
<keyword evidence="14" id="KW-1185">Reference proteome</keyword>
<comment type="similarity">
    <text evidence="2 9">Belongs to the membrane fusion protein (MFP) (TC 8.A.1) family.</text>
</comment>
<evidence type="ECO:0000256" key="9">
    <source>
        <dbReference type="RuleBase" id="RU365093"/>
    </source>
</evidence>
<evidence type="ECO:0000313" key="13">
    <source>
        <dbReference type="EMBL" id="GLQ36160.1"/>
    </source>
</evidence>
<dbReference type="EMBL" id="BSNN01000008">
    <property type="protein sequence ID" value="GLQ36160.1"/>
    <property type="molecule type" value="Genomic_DNA"/>
</dbReference>
<dbReference type="PANTHER" id="PTHR30386:SF17">
    <property type="entry name" value="ALKALINE PROTEASE SECRETION PROTEIN APRE"/>
    <property type="match status" value="1"/>
</dbReference>
<feature type="coiled-coil region" evidence="10">
    <location>
        <begin position="135"/>
        <end position="187"/>
    </location>
</feature>
<evidence type="ECO:0000256" key="1">
    <source>
        <dbReference type="ARBA" id="ARBA00004377"/>
    </source>
</evidence>
<evidence type="ECO:0000256" key="8">
    <source>
        <dbReference type="ARBA" id="ARBA00023136"/>
    </source>
</evidence>
<proteinExistence type="inferred from homology"/>
<dbReference type="PRINTS" id="PR01490">
    <property type="entry name" value="RTXTOXIND"/>
</dbReference>
<dbReference type="RefSeq" id="WP_284379717.1">
    <property type="nucleotide sequence ID" value="NZ_BSNN01000008.1"/>
</dbReference>
<keyword evidence="10" id="KW-0175">Coiled coil</keyword>
<accession>A0ABQ5VY13</accession>
<evidence type="ECO:0000256" key="10">
    <source>
        <dbReference type="SAM" id="Coils"/>
    </source>
</evidence>
<sequence>MNPVGLTAAIRDGMPLRVGLGAILLVVLGLGYWSVSVEISGAVIAHGRLQTVEDTHVLSHPIGGIVSDVLVREGDYVDAGDVIARMDSKELKIELLSIDEILAELLARRIRLIAERDGLDHLPKLGGLISEIGEINGLAERIASQEAVLQRHRDQLLRGRAFIDNRIDQVQAQIDAVDVQISAQRDELAVIEQELSDESSLFAAGWARQSGVSALQRQRINRAGEIGRLSAVQRELLEKLNEHQLSESNALDTARNQAQIELDRIEPEILETIAKRSAVIYKQRLAVLRAPIAGTIHNLKVTGNGFVIRAAAPILDIIPQQETMQAIVQVESVDIDQVFQQQDARLQFRAYNARALPILSGRISHIAADVTLDPIRKKYVYEAFVEISHRENAALMHQKLVSGMDVTAFISTQPEKPIAYLTRPIASYFQKAFRDR</sequence>
<feature type="transmembrane region" description="Helical" evidence="9">
    <location>
        <begin position="16"/>
        <end position="35"/>
    </location>
</feature>
<keyword evidence="8 9" id="KW-0472">Membrane</keyword>